<evidence type="ECO:0000256" key="6">
    <source>
        <dbReference type="ARBA" id="ARBA00022777"/>
    </source>
</evidence>
<organism evidence="12 13">
    <name type="scientific">Neoasaia chiangmaiensis</name>
    <dbReference type="NCBI Taxonomy" id="320497"/>
    <lineage>
        <taxon>Bacteria</taxon>
        <taxon>Pseudomonadati</taxon>
        <taxon>Pseudomonadota</taxon>
        <taxon>Alphaproteobacteria</taxon>
        <taxon>Acetobacterales</taxon>
        <taxon>Acetobacteraceae</taxon>
        <taxon>Neoasaia</taxon>
    </lineage>
</organism>
<dbReference type="GO" id="GO:0004673">
    <property type="term" value="F:protein histidine kinase activity"/>
    <property type="evidence" value="ECO:0007669"/>
    <property type="project" value="UniProtKB-EC"/>
</dbReference>
<evidence type="ECO:0000256" key="2">
    <source>
        <dbReference type="ARBA" id="ARBA00012438"/>
    </source>
</evidence>
<dbReference type="InterPro" id="IPR036890">
    <property type="entry name" value="HATPase_C_sf"/>
</dbReference>
<evidence type="ECO:0000259" key="11">
    <source>
        <dbReference type="PROSITE" id="PS50109"/>
    </source>
</evidence>
<feature type="domain" description="Histidine kinase" evidence="11">
    <location>
        <begin position="377"/>
        <end position="575"/>
    </location>
</feature>
<dbReference type="RefSeq" id="WP_077805920.1">
    <property type="nucleotide sequence ID" value="NZ_CP014691.1"/>
</dbReference>
<keyword evidence="6" id="KW-0418">Kinase</keyword>
<dbReference type="InterPro" id="IPR003594">
    <property type="entry name" value="HATPase_dom"/>
</dbReference>
<name>A0A1U9KMC8_9PROT</name>
<dbReference type="SUPFAM" id="SSF55874">
    <property type="entry name" value="ATPase domain of HSP90 chaperone/DNA topoisomerase II/histidine kinase"/>
    <property type="match status" value="1"/>
</dbReference>
<keyword evidence="7" id="KW-0067">ATP-binding</keyword>
<evidence type="ECO:0000256" key="4">
    <source>
        <dbReference type="ARBA" id="ARBA00022679"/>
    </source>
</evidence>
<dbReference type="AlphaFoldDB" id="A0A1U9KMC8"/>
<accession>A0A1U9KMC8</accession>
<dbReference type="Pfam" id="PF13581">
    <property type="entry name" value="HATPase_c_2"/>
    <property type="match status" value="1"/>
</dbReference>
<dbReference type="InterPro" id="IPR011495">
    <property type="entry name" value="Sig_transdc_His_kin_sub2_dim/P"/>
</dbReference>
<evidence type="ECO:0000256" key="3">
    <source>
        <dbReference type="ARBA" id="ARBA00022553"/>
    </source>
</evidence>
<keyword evidence="3" id="KW-0597">Phosphoprotein</keyword>
<dbReference type="EMBL" id="CP014691">
    <property type="protein sequence ID" value="AQS86951.1"/>
    <property type="molecule type" value="Genomic_DNA"/>
</dbReference>
<evidence type="ECO:0000256" key="7">
    <source>
        <dbReference type="ARBA" id="ARBA00022840"/>
    </source>
</evidence>
<evidence type="ECO:0000313" key="13">
    <source>
        <dbReference type="Proteomes" id="UP000188604"/>
    </source>
</evidence>
<keyword evidence="10" id="KW-0472">Membrane</keyword>
<keyword evidence="5" id="KW-0547">Nucleotide-binding</keyword>
<dbReference type="Pfam" id="PF07568">
    <property type="entry name" value="HisKA_2"/>
    <property type="match status" value="1"/>
</dbReference>
<feature type="transmembrane region" description="Helical" evidence="10">
    <location>
        <begin position="280"/>
        <end position="307"/>
    </location>
</feature>
<evidence type="ECO:0000256" key="10">
    <source>
        <dbReference type="SAM" id="Phobius"/>
    </source>
</evidence>
<keyword evidence="13" id="KW-1185">Reference proteome</keyword>
<dbReference type="OrthoDB" id="9767435at2"/>
<comment type="catalytic activity">
    <reaction evidence="1">
        <text>ATP + protein L-histidine = ADP + protein N-phospho-L-histidine.</text>
        <dbReference type="EC" id="2.7.13.3"/>
    </reaction>
</comment>
<evidence type="ECO:0000256" key="5">
    <source>
        <dbReference type="ARBA" id="ARBA00022741"/>
    </source>
</evidence>
<protein>
    <recommendedName>
        <fullName evidence="2">histidine kinase</fullName>
        <ecNumber evidence="2">2.7.13.3</ecNumber>
    </recommendedName>
</protein>
<dbReference type="KEGG" id="nch:A0U93_02195"/>
<feature type="region of interest" description="Disordered" evidence="9">
    <location>
        <begin position="572"/>
        <end position="601"/>
    </location>
</feature>
<feature type="coiled-coil region" evidence="8">
    <location>
        <begin position="343"/>
        <end position="370"/>
    </location>
</feature>
<dbReference type="GO" id="GO:0005524">
    <property type="term" value="F:ATP binding"/>
    <property type="evidence" value="ECO:0007669"/>
    <property type="project" value="UniProtKB-KW"/>
</dbReference>
<feature type="transmembrane region" description="Helical" evidence="10">
    <location>
        <begin position="12"/>
        <end position="34"/>
    </location>
</feature>
<dbReference type="PANTHER" id="PTHR41523">
    <property type="entry name" value="TWO-COMPONENT SYSTEM SENSOR PROTEIN"/>
    <property type="match status" value="1"/>
</dbReference>
<reference evidence="12 13" key="1">
    <citation type="submission" date="2016-03" db="EMBL/GenBank/DDBJ databases">
        <title>Acetic acid bacteria sequencing.</title>
        <authorList>
            <person name="Brandt J."/>
            <person name="Jakob F."/>
            <person name="Vogel R.F."/>
        </authorList>
    </citation>
    <scope>NUCLEOTIDE SEQUENCE [LARGE SCALE GENOMIC DNA]</scope>
    <source>
        <strain evidence="12 13">NBRC 101099</strain>
    </source>
</reference>
<dbReference type="InterPro" id="IPR005467">
    <property type="entry name" value="His_kinase_dom"/>
</dbReference>
<dbReference type="PROSITE" id="PS50109">
    <property type="entry name" value="HIS_KIN"/>
    <property type="match status" value="1"/>
</dbReference>
<evidence type="ECO:0000256" key="9">
    <source>
        <dbReference type="SAM" id="MobiDB-lite"/>
    </source>
</evidence>
<dbReference type="STRING" id="320497.A0U93_02195"/>
<dbReference type="Proteomes" id="UP000188604">
    <property type="component" value="Chromosome"/>
</dbReference>
<keyword evidence="10" id="KW-0812">Transmembrane</keyword>
<keyword evidence="8" id="KW-0175">Coiled coil</keyword>
<dbReference type="Gene3D" id="3.30.565.10">
    <property type="entry name" value="Histidine kinase-like ATPase, C-terminal domain"/>
    <property type="match status" value="1"/>
</dbReference>
<evidence type="ECO:0000256" key="1">
    <source>
        <dbReference type="ARBA" id="ARBA00000085"/>
    </source>
</evidence>
<dbReference type="PANTHER" id="PTHR41523:SF8">
    <property type="entry name" value="ETHYLENE RESPONSE SENSOR PROTEIN"/>
    <property type="match status" value="1"/>
</dbReference>
<proteinExistence type="predicted"/>
<dbReference type="EC" id="2.7.13.3" evidence="2"/>
<evidence type="ECO:0000256" key="8">
    <source>
        <dbReference type="SAM" id="Coils"/>
    </source>
</evidence>
<gene>
    <name evidence="12" type="ORF">A0U93_02195</name>
</gene>
<dbReference type="SMART" id="SM00387">
    <property type="entry name" value="HATPase_c"/>
    <property type="match status" value="1"/>
</dbReference>
<evidence type="ECO:0000313" key="12">
    <source>
        <dbReference type="EMBL" id="AQS86951.1"/>
    </source>
</evidence>
<keyword evidence="4" id="KW-0808">Transferase</keyword>
<sequence length="601" mass="66626">MRLLDTVGSRVMALIVSTTLPLATIASVLAWHSYIVATENSATRIINAAHRAKIDVQQDIGRSQISLEMFSDMGLPSSNIDHIARLLQSVSLNHYCSIALIDRNGKTLSSFSDITKSTIQCGGVSFPLSAGDKWRSISVVPKHQTVRLLAAGNISLIQVISPTSYTNAEGQPASGALVVVKILSLTTQSWDTRNAQFAIEANDAAAIWLVGSDKNPLLLFHSGDAPTPWPQNIIKRLTEDRKRNSIEDHFHDGNTYYAIVPVFNDINLVASSQRTASENYALHVFVARLLLIVSLLAIELLLVAFAAHSYLVDPLERLALSVAEWRRHNVFEPELPKAIPLEIRHLERAFRRATARLTRHETRLRRAAKQQDILIREIHHRVKNNLQIVASLLNLQANRISEPEAQKEFRLVRDRVRTLATLHRYLYPAGGVANLDIKAFLTELCSQIFLSYGQATNGRIKLVTRIEAVSISPDQAVPVSLIVGEVINNALRFAFPDEREGEISVSLTMQDTHCTLEITDNGIGMAQMSKNNGMPPRTKGIGLQLITGFARQINAKLDIRKDNGTSYRLTFEPAPSRKPAEGVRSLTETKNTIPRQVGPED</sequence>
<dbReference type="Gene3D" id="3.30.450.20">
    <property type="entry name" value="PAS domain"/>
    <property type="match status" value="1"/>
</dbReference>
<keyword evidence="10" id="KW-1133">Transmembrane helix</keyword>